<evidence type="ECO:0000313" key="3">
    <source>
        <dbReference type="Proteomes" id="UP001516472"/>
    </source>
</evidence>
<protein>
    <submittedName>
        <fullName evidence="2">Uncharacterized protein</fullName>
    </submittedName>
</protein>
<organism evidence="2 3">
    <name type="scientific">Corallococcus soli</name>
    <dbReference type="NCBI Taxonomy" id="2710757"/>
    <lineage>
        <taxon>Bacteria</taxon>
        <taxon>Pseudomonadati</taxon>
        <taxon>Myxococcota</taxon>
        <taxon>Myxococcia</taxon>
        <taxon>Myxococcales</taxon>
        <taxon>Cystobacterineae</taxon>
        <taxon>Myxococcaceae</taxon>
        <taxon>Corallococcus</taxon>
    </lineage>
</organism>
<name>A0ABR9PSD3_9BACT</name>
<feature type="compositionally biased region" description="Basic and acidic residues" evidence="1">
    <location>
        <begin position="95"/>
        <end position="109"/>
    </location>
</feature>
<proteinExistence type="predicted"/>
<dbReference type="RefSeq" id="WP_193428026.1">
    <property type="nucleotide sequence ID" value="NZ_JAAIYO010000006.1"/>
</dbReference>
<dbReference type="Proteomes" id="UP001516472">
    <property type="component" value="Unassembled WGS sequence"/>
</dbReference>
<feature type="region of interest" description="Disordered" evidence="1">
    <location>
        <begin position="65"/>
        <end position="149"/>
    </location>
</feature>
<comment type="caution">
    <text evidence="2">The sequence shown here is derived from an EMBL/GenBank/DDBJ whole genome shotgun (WGS) entry which is preliminary data.</text>
</comment>
<sequence length="149" mass="15396">MRSTSLGRGLKRWSGMPWSGVPARARAASGHGVRARAAGRGLGWMAGLVGVVVAGGLLRRRALSPASRGTLREAPGPLDDALGAPARSTPPPARPLDDVAWRPCADDLARALGVAGEPAEGTPKLWPLPRRGPSGRERSWGEPSSSAGE</sequence>
<gene>
    <name evidence="2" type="ORF">G4177_21945</name>
</gene>
<accession>A0ABR9PSD3</accession>
<keyword evidence="3" id="KW-1185">Reference proteome</keyword>
<reference evidence="2 3" key="1">
    <citation type="submission" date="2020-02" db="EMBL/GenBank/DDBJ databases">
        <authorList>
            <person name="Babadi Z.K."/>
            <person name="Risdian C."/>
            <person name="Ebrahimipour G.H."/>
            <person name="Wink J."/>
        </authorList>
    </citation>
    <scope>NUCLEOTIDE SEQUENCE [LARGE SCALE GENOMIC DNA]</scope>
    <source>
        <strain evidence="2 3">ZKHCc1 1396</strain>
    </source>
</reference>
<dbReference type="EMBL" id="JAAIYO010000006">
    <property type="protein sequence ID" value="MBE4750836.1"/>
    <property type="molecule type" value="Genomic_DNA"/>
</dbReference>
<evidence type="ECO:0000313" key="2">
    <source>
        <dbReference type="EMBL" id="MBE4750836.1"/>
    </source>
</evidence>
<evidence type="ECO:0000256" key="1">
    <source>
        <dbReference type="SAM" id="MobiDB-lite"/>
    </source>
</evidence>